<protein>
    <submittedName>
        <fullName evidence="6">TetR family transcriptional regulator</fullName>
    </submittedName>
</protein>
<dbReference type="InterPro" id="IPR001647">
    <property type="entry name" value="HTH_TetR"/>
</dbReference>
<dbReference type="InterPro" id="IPR009057">
    <property type="entry name" value="Homeodomain-like_sf"/>
</dbReference>
<dbReference type="InterPro" id="IPR023772">
    <property type="entry name" value="DNA-bd_HTH_TetR-type_CS"/>
</dbReference>
<dbReference type="InterPro" id="IPR004111">
    <property type="entry name" value="Repressor_TetR_C"/>
</dbReference>
<dbReference type="Proteomes" id="UP001138997">
    <property type="component" value="Unassembled WGS sequence"/>
</dbReference>
<dbReference type="InterPro" id="IPR050109">
    <property type="entry name" value="HTH-type_TetR-like_transc_reg"/>
</dbReference>
<feature type="domain" description="HTH tetR-type" evidence="5">
    <location>
        <begin position="14"/>
        <end position="74"/>
    </location>
</feature>
<evidence type="ECO:0000256" key="4">
    <source>
        <dbReference type="PROSITE-ProRule" id="PRU00335"/>
    </source>
</evidence>
<dbReference type="PROSITE" id="PS01081">
    <property type="entry name" value="HTH_TETR_1"/>
    <property type="match status" value="1"/>
</dbReference>
<dbReference type="SUPFAM" id="SSF48498">
    <property type="entry name" value="Tetracyclin repressor-like, C-terminal domain"/>
    <property type="match status" value="1"/>
</dbReference>
<dbReference type="GO" id="GO:0003700">
    <property type="term" value="F:DNA-binding transcription factor activity"/>
    <property type="evidence" value="ECO:0007669"/>
    <property type="project" value="TreeGrafter"/>
</dbReference>
<dbReference type="PRINTS" id="PR00455">
    <property type="entry name" value="HTHTETR"/>
</dbReference>
<evidence type="ECO:0000313" key="7">
    <source>
        <dbReference type="Proteomes" id="UP001138997"/>
    </source>
</evidence>
<keyword evidence="7" id="KW-1185">Reference proteome</keyword>
<comment type="caution">
    <text evidence="6">The sequence shown here is derived from an EMBL/GenBank/DDBJ whole genome shotgun (WGS) entry which is preliminary data.</text>
</comment>
<dbReference type="Gene3D" id="1.10.10.60">
    <property type="entry name" value="Homeodomain-like"/>
    <property type="match status" value="1"/>
</dbReference>
<dbReference type="GO" id="GO:0045892">
    <property type="term" value="P:negative regulation of DNA-templated transcription"/>
    <property type="evidence" value="ECO:0007669"/>
    <property type="project" value="InterPro"/>
</dbReference>
<evidence type="ECO:0000256" key="2">
    <source>
        <dbReference type="ARBA" id="ARBA00023125"/>
    </source>
</evidence>
<gene>
    <name evidence="6" type="ORF">LR394_26510</name>
</gene>
<evidence type="ECO:0000259" key="5">
    <source>
        <dbReference type="PROSITE" id="PS50977"/>
    </source>
</evidence>
<dbReference type="GO" id="GO:0000976">
    <property type="term" value="F:transcription cis-regulatory region binding"/>
    <property type="evidence" value="ECO:0007669"/>
    <property type="project" value="TreeGrafter"/>
</dbReference>
<keyword evidence="2 4" id="KW-0238">DNA-binding</keyword>
<name>A0A9X1NI36_9ACTN</name>
<sequence length="233" mass="26021">MSGPQARSRRPRGSIDPEKILDGAFELAERDGLDNLSMPSLAAHLGLGVTSIYWHFRSKEELLSRMALRAMETVGSRMPGLDGRDPQQWRAFLHEYATTFRQVHSEAGLLAEITRLRVGIYGKEATAHVFRNYEKILAYLTAAGFRLETGWYVYCSITLYVNGFVLNETQRLRNGAPPVGRQQLGLLDVDSTPLLAELVGREPVILDLTGDNSFKFGLDLVLDRAEQILLGSQ</sequence>
<evidence type="ECO:0000313" key="6">
    <source>
        <dbReference type="EMBL" id="MCD5314465.1"/>
    </source>
</evidence>
<dbReference type="SUPFAM" id="SSF46689">
    <property type="entry name" value="Homeodomain-like"/>
    <property type="match status" value="1"/>
</dbReference>
<evidence type="ECO:0000256" key="1">
    <source>
        <dbReference type="ARBA" id="ARBA00023015"/>
    </source>
</evidence>
<dbReference type="InterPro" id="IPR036271">
    <property type="entry name" value="Tet_transcr_reg_TetR-rel_C_sf"/>
</dbReference>
<dbReference type="AlphaFoldDB" id="A0A9X1NI36"/>
<evidence type="ECO:0000256" key="3">
    <source>
        <dbReference type="ARBA" id="ARBA00023163"/>
    </source>
</evidence>
<proteinExistence type="predicted"/>
<dbReference type="Pfam" id="PF00440">
    <property type="entry name" value="TetR_N"/>
    <property type="match status" value="1"/>
</dbReference>
<keyword evidence="3" id="KW-0804">Transcription</keyword>
<dbReference type="PROSITE" id="PS50977">
    <property type="entry name" value="HTH_TETR_2"/>
    <property type="match status" value="1"/>
</dbReference>
<dbReference type="EMBL" id="JAJOMB010000016">
    <property type="protein sequence ID" value="MCD5314465.1"/>
    <property type="molecule type" value="Genomic_DNA"/>
</dbReference>
<dbReference type="PANTHER" id="PTHR30055">
    <property type="entry name" value="HTH-TYPE TRANSCRIPTIONAL REGULATOR RUTR"/>
    <property type="match status" value="1"/>
</dbReference>
<dbReference type="PANTHER" id="PTHR30055:SF207">
    <property type="entry name" value="HTH-TYPE TRANSCRIPTIONAL REPRESSOR FATR"/>
    <property type="match status" value="1"/>
</dbReference>
<dbReference type="Pfam" id="PF02909">
    <property type="entry name" value="TetR_C_1"/>
    <property type="match status" value="1"/>
</dbReference>
<dbReference type="RefSeq" id="WP_231447007.1">
    <property type="nucleotide sequence ID" value="NZ_JAJOMB010000016.1"/>
</dbReference>
<reference evidence="6" key="1">
    <citation type="submission" date="2021-11" db="EMBL/GenBank/DDBJ databases">
        <title>Streptomyces corallinus and Kineosporia corallina sp. nov., two new coral-derived marine actinobacteria.</title>
        <authorList>
            <person name="Buangrab K."/>
            <person name="Sutthacheep M."/>
            <person name="Yeemin T."/>
            <person name="Harunari E."/>
            <person name="Igarashi Y."/>
            <person name="Sripreechasak P."/>
            <person name="Kanchanasin P."/>
            <person name="Tanasupawat S."/>
            <person name="Phongsopitanun W."/>
        </authorList>
    </citation>
    <scope>NUCLEOTIDE SEQUENCE</scope>
    <source>
        <strain evidence="6">JCM 31032</strain>
    </source>
</reference>
<keyword evidence="1" id="KW-0805">Transcription regulation</keyword>
<accession>A0A9X1NI36</accession>
<dbReference type="Gene3D" id="1.10.357.10">
    <property type="entry name" value="Tetracycline Repressor, domain 2"/>
    <property type="match status" value="1"/>
</dbReference>
<organism evidence="6 7">
    <name type="scientific">Kineosporia babensis</name>
    <dbReference type="NCBI Taxonomy" id="499548"/>
    <lineage>
        <taxon>Bacteria</taxon>
        <taxon>Bacillati</taxon>
        <taxon>Actinomycetota</taxon>
        <taxon>Actinomycetes</taxon>
        <taxon>Kineosporiales</taxon>
        <taxon>Kineosporiaceae</taxon>
        <taxon>Kineosporia</taxon>
    </lineage>
</organism>
<feature type="DNA-binding region" description="H-T-H motif" evidence="4">
    <location>
        <begin position="37"/>
        <end position="56"/>
    </location>
</feature>